<keyword evidence="1" id="KW-1133">Transmembrane helix</keyword>
<name>A0A7W8DKL4_9BACT</name>
<sequence>MISSLNLLLRHLFVALAAYISAHGIETLPNSHSLLLGLLILGAVCVWSWVAKLLHLDPSMLTLKRQEVLRTALGSFVSQLITFASTYYAVDANDPAALSVAVINAIASRYGVHQQIAHQTPLEVATALKAMALGSVLMLSSCANVLTWLASPAGRATVSLAELGLDVAAAKGKISPGQVVNVKQGIAVVTDPSDSTVSKVFKLEELGLKAAVQTGKLQPGDAVIIQQASAIVQSAVQPPAVPVQPSGKAPASVLPAS</sequence>
<evidence type="ECO:0000313" key="2">
    <source>
        <dbReference type="EMBL" id="MBB5033155.1"/>
    </source>
</evidence>
<gene>
    <name evidence="2" type="ORF">HNQ65_002738</name>
</gene>
<keyword evidence="1" id="KW-0812">Transmembrane</keyword>
<keyword evidence="1" id="KW-0472">Membrane</keyword>
<dbReference type="EMBL" id="JACHIG010000005">
    <property type="protein sequence ID" value="MBB5033155.1"/>
    <property type="molecule type" value="Genomic_DNA"/>
</dbReference>
<dbReference type="AlphaFoldDB" id="A0A7W8DKL4"/>
<reference evidence="2 3" key="1">
    <citation type="submission" date="2020-08" db="EMBL/GenBank/DDBJ databases">
        <title>Genomic Encyclopedia of Type Strains, Phase IV (KMG-IV): sequencing the most valuable type-strain genomes for metagenomic binning, comparative biology and taxonomic classification.</title>
        <authorList>
            <person name="Goeker M."/>
        </authorList>
    </citation>
    <scope>NUCLEOTIDE SEQUENCE [LARGE SCALE GENOMIC DNA]</scope>
    <source>
        <strain evidence="2 3">DSM 12252</strain>
    </source>
</reference>
<evidence type="ECO:0000313" key="3">
    <source>
        <dbReference type="Proteomes" id="UP000590740"/>
    </source>
</evidence>
<keyword evidence="3" id="KW-1185">Reference proteome</keyword>
<proteinExistence type="predicted"/>
<feature type="transmembrane region" description="Helical" evidence="1">
    <location>
        <begin position="32"/>
        <end position="50"/>
    </location>
</feature>
<organism evidence="2 3">
    <name type="scientific">Prosthecobacter vanneervenii</name>
    <dbReference type="NCBI Taxonomy" id="48466"/>
    <lineage>
        <taxon>Bacteria</taxon>
        <taxon>Pseudomonadati</taxon>
        <taxon>Verrucomicrobiota</taxon>
        <taxon>Verrucomicrobiia</taxon>
        <taxon>Verrucomicrobiales</taxon>
        <taxon>Verrucomicrobiaceae</taxon>
        <taxon>Prosthecobacter</taxon>
    </lineage>
</organism>
<accession>A0A7W8DKL4</accession>
<dbReference type="Proteomes" id="UP000590740">
    <property type="component" value="Unassembled WGS sequence"/>
</dbReference>
<protein>
    <submittedName>
        <fullName evidence="2">Uncharacterized protein</fullName>
    </submittedName>
</protein>
<evidence type="ECO:0000256" key="1">
    <source>
        <dbReference type="SAM" id="Phobius"/>
    </source>
</evidence>
<dbReference type="RefSeq" id="WP_184340069.1">
    <property type="nucleotide sequence ID" value="NZ_JACHIG010000005.1"/>
</dbReference>
<comment type="caution">
    <text evidence="2">The sequence shown here is derived from an EMBL/GenBank/DDBJ whole genome shotgun (WGS) entry which is preliminary data.</text>
</comment>
<feature type="transmembrane region" description="Helical" evidence="1">
    <location>
        <begin position="71"/>
        <end position="90"/>
    </location>
</feature>